<evidence type="ECO:0000313" key="3">
    <source>
        <dbReference type="Proteomes" id="UP001597187"/>
    </source>
</evidence>
<keyword evidence="1" id="KW-1133">Transmembrane helix</keyword>
<keyword evidence="1" id="KW-0812">Transmembrane</keyword>
<dbReference type="Proteomes" id="UP001597187">
    <property type="component" value="Unassembled WGS sequence"/>
</dbReference>
<accession>A0ABD6AY86</accession>
<reference evidence="2 3" key="1">
    <citation type="journal article" date="2019" name="Int. J. Syst. Evol. Microbiol.">
        <title>The Global Catalogue of Microorganisms (GCM) 10K type strain sequencing project: providing services to taxonomists for standard genome sequencing and annotation.</title>
        <authorList>
            <consortium name="The Broad Institute Genomics Platform"/>
            <consortium name="The Broad Institute Genome Sequencing Center for Infectious Disease"/>
            <person name="Wu L."/>
            <person name="Ma J."/>
        </authorList>
    </citation>
    <scope>NUCLEOTIDE SEQUENCE [LARGE SCALE GENOMIC DNA]</scope>
    <source>
        <strain evidence="2 3">CGMCC 1.12563</strain>
    </source>
</reference>
<comment type="caution">
    <text evidence="2">The sequence shown here is derived from an EMBL/GenBank/DDBJ whole genome shotgun (WGS) entry which is preliminary data.</text>
</comment>
<protein>
    <submittedName>
        <fullName evidence="2">Uncharacterized protein</fullName>
    </submittedName>
</protein>
<proteinExistence type="predicted"/>
<gene>
    <name evidence="2" type="ORF">ACFSBT_13770</name>
</gene>
<sequence length="62" mass="6441">MAPLDPGVALMTVVMLAMAVGTFATGVYLVTTNPPVDESKFVGLGSEKLTDEQLAAQQTADE</sequence>
<dbReference type="RefSeq" id="WP_250874315.1">
    <property type="nucleotide sequence ID" value="NZ_JALXFV010000007.1"/>
</dbReference>
<keyword evidence="3" id="KW-1185">Reference proteome</keyword>
<dbReference type="AlphaFoldDB" id="A0ABD6AY86"/>
<evidence type="ECO:0000256" key="1">
    <source>
        <dbReference type="SAM" id="Phobius"/>
    </source>
</evidence>
<dbReference type="EMBL" id="JBHUDC010000007">
    <property type="protein sequence ID" value="MFD1514345.1"/>
    <property type="molecule type" value="Genomic_DNA"/>
</dbReference>
<keyword evidence="1" id="KW-0472">Membrane</keyword>
<evidence type="ECO:0000313" key="2">
    <source>
        <dbReference type="EMBL" id="MFD1514345.1"/>
    </source>
</evidence>
<name>A0ABD6AY86_9EURY</name>
<organism evidence="2 3">
    <name type="scientific">Halomarina rubra</name>
    <dbReference type="NCBI Taxonomy" id="2071873"/>
    <lineage>
        <taxon>Archaea</taxon>
        <taxon>Methanobacteriati</taxon>
        <taxon>Methanobacteriota</taxon>
        <taxon>Stenosarchaea group</taxon>
        <taxon>Halobacteria</taxon>
        <taxon>Halobacteriales</taxon>
        <taxon>Natronomonadaceae</taxon>
        <taxon>Halomarina</taxon>
    </lineage>
</organism>
<feature type="transmembrane region" description="Helical" evidence="1">
    <location>
        <begin position="6"/>
        <end position="30"/>
    </location>
</feature>